<reference evidence="8" key="1">
    <citation type="submission" date="2021-08" db="EMBL/GenBank/DDBJ databases">
        <title>Hoeflea bacterium WL0058 sp. nov., isolated from the sediment.</title>
        <authorList>
            <person name="Wang L."/>
            <person name="Zhang D."/>
        </authorList>
    </citation>
    <scope>NUCLEOTIDE SEQUENCE</scope>
    <source>
        <strain evidence="8">WL0058</strain>
    </source>
</reference>
<accession>A0AAE2ZNP0</accession>
<feature type="transmembrane region" description="Helical" evidence="7">
    <location>
        <begin position="283"/>
        <end position="301"/>
    </location>
</feature>
<proteinExistence type="inferred from homology"/>
<dbReference type="GO" id="GO:0016020">
    <property type="term" value="C:membrane"/>
    <property type="evidence" value="ECO:0007669"/>
    <property type="project" value="UniProtKB-SubCell"/>
</dbReference>
<evidence type="ECO:0000256" key="3">
    <source>
        <dbReference type="ARBA" id="ARBA00022692"/>
    </source>
</evidence>
<keyword evidence="4 7" id="KW-1133">Transmembrane helix</keyword>
<sequence length="381" mass="40806">MSDTARQKETDTKPVLVASGGLSTRIIAIIAGCAAIYLGKSFLLPITLAVIFALTLGPLVYTARRLHIPSPLTAALLLFLCGAGILAGAVTLAAPLADFISDAPRIGAELKDKLKSIREPVESINSVGEEVEKLAGSGDDPTANKVVVKGPGLMTRAADDIIIVSATVVLTLVLSFFLLISRDMFLRKAIRIFPRLSDKKRIFTLITDIEHDVSHYLFTVAIINAGLGICVGISFYILGVPTPHLWAVLAALLNFLPYIGALTGVLLAFGVSLLTFDSMSHALVPPLTYLVFTTIEGQFVTPTVLGRRFSMNTVAILISIAFFGFIWGPIGVLVAVPLLIIFKGICERVESLRHIGEFLSGEQLPPDEEEDGAAEKQSANR</sequence>
<dbReference type="PANTHER" id="PTHR21716:SF16">
    <property type="entry name" value="BLL1467 PROTEIN"/>
    <property type="match status" value="1"/>
</dbReference>
<evidence type="ECO:0000313" key="8">
    <source>
        <dbReference type="EMBL" id="MBW8636677.1"/>
    </source>
</evidence>
<feature type="transmembrane region" description="Helical" evidence="7">
    <location>
        <begin position="75"/>
        <end position="97"/>
    </location>
</feature>
<dbReference type="AlphaFoldDB" id="A0AAE2ZNP0"/>
<evidence type="ECO:0000256" key="4">
    <source>
        <dbReference type="ARBA" id="ARBA00022989"/>
    </source>
</evidence>
<feature type="transmembrane region" description="Helical" evidence="7">
    <location>
        <begin position="313"/>
        <end position="342"/>
    </location>
</feature>
<dbReference type="RefSeq" id="WP_220227340.1">
    <property type="nucleotide sequence ID" value="NZ_JAICBX010000001.1"/>
</dbReference>
<dbReference type="InterPro" id="IPR002549">
    <property type="entry name" value="AI-2E-like"/>
</dbReference>
<dbReference type="PANTHER" id="PTHR21716">
    <property type="entry name" value="TRANSMEMBRANE PROTEIN"/>
    <property type="match status" value="1"/>
</dbReference>
<feature type="transmembrane region" description="Helical" evidence="7">
    <location>
        <begin position="43"/>
        <end position="63"/>
    </location>
</feature>
<comment type="similarity">
    <text evidence="2">Belongs to the autoinducer-2 exporter (AI-2E) (TC 2.A.86) family.</text>
</comment>
<comment type="subcellular location">
    <subcellularLocation>
        <location evidence="1">Membrane</location>
        <topology evidence="1">Multi-pass membrane protein</topology>
    </subcellularLocation>
</comment>
<protein>
    <submittedName>
        <fullName evidence="8">AI-2E family transporter</fullName>
    </submittedName>
</protein>
<keyword evidence="9" id="KW-1185">Reference proteome</keyword>
<dbReference type="EMBL" id="JAICBX010000001">
    <property type="protein sequence ID" value="MBW8636677.1"/>
    <property type="molecule type" value="Genomic_DNA"/>
</dbReference>
<evidence type="ECO:0000313" key="9">
    <source>
        <dbReference type="Proteomes" id="UP001196509"/>
    </source>
</evidence>
<feature type="transmembrane region" description="Helical" evidence="7">
    <location>
        <begin position="161"/>
        <end position="181"/>
    </location>
</feature>
<evidence type="ECO:0000256" key="6">
    <source>
        <dbReference type="SAM" id="MobiDB-lite"/>
    </source>
</evidence>
<gene>
    <name evidence="8" type="ORF">K1W69_05690</name>
</gene>
<feature type="transmembrane region" description="Helical" evidence="7">
    <location>
        <begin position="15"/>
        <end position="37"/>
    </location>
</feature>
<name>A0AAE2ZNP0_9HYPH</name>
<evidence type="ECO:0000256" key="7">
    <source>
        <dbReference type="SAM" id="Phobius"/>
    </source>
</evidence>
<dbReference type="GO" id="GO:0055085">
    <property type="term" value="P:transmembrane transport"/>
    <property type="evidence" value="ECO:0007669"/>
    <property type="project" value="TreeGrafter"/>
</dbReference>
<keyword evidence="3 7" id="KW-0812">Transmembrane</keyword>
<evidence type="ECO:0000256" key="1">
    <source>
        <dbReference type="ARBA" id="ARBA00004141"/>
    </source>
</evidence>
<evidence type="ECO:0000256" key="2">
    <source>
        <dbReference type="ARBA" id="ARBA00009773"/>
    </source>
</evidence>
<feature type="transmembrane region" description="Helical" evidence="7">
    <location>
        <begin position="216"/>
        <end position="239"/>
    </location>
</feature>
<dbReference type="Proteomes" id="UP001196509">
    <property type="component" value="Unassembled WGS sequence"/>
</dbReference>
<feature type="transmembrane region" description="Helical" evidence="7">
    <location>
        <begin position="245"/>
        <end position="271"/>
    </location>
</feature>
<comment type="caution">
    <text evidence="8">The sequence shown here is derived from an EMBL/GenBank/DDBJ whole genome shotgun (WGS) entry which is preliminary data.</text>
</comment>
<feature type="region of interest" description="Disordered" evidence="6">
    <location>
        <begin position="362"/>
        <end position="381"/>
    </location>
</feature>
<organism evidence="8 9">
    <name type="scientific">Flavimaribacter sediminis</name>
    <dbReference type="NCBI Taxonomy" id="2865987"/>
    <lineage>
        <taxon>Bacteria</taxon>
        <taxon>Pseudomonadati</taxon>
        <taxon>Pseudomonadota</taxon>
        <taxon>Alphaproteobacteria</taxon>
        <taxon>Hyphomicrobiales</taxon>
        <taxon>Rhizobiaceae</taxon>
        <taxon>Flavimaribacter</taxon>
    </lineage>
</organism>
<dbReference type="Pfam" id="PF01594">
    <property type="entry name" value="AI-2E_transport"/>
    <property type="match status" value="1"/>
</dbReference>
<keyword evidence="5 7" id="KW-0472">Membrane</keyword>
<evidence type="ECO:0000256" key="5">
    <source>
        <dbReference type="ARBA" id="ARBA00023136"/>
    </source>
</evidence>